<dbReference type="RefSeq" id="WP_115480639.1">
    <property type="nucleotide sequence ID" value="NZ_QRCT01000011.1"/>
</dbReference>
<dbReference type="AlphaFoldDB" id="A0A371AYU1"/>
<evidence type="ECO:0000259" key="2">
    <source>
        <dbReference type="PROSITE" id="PS50943"/>
    </source>
</evidence>
<dbReference type="GO" id="GO:0003677">
    <property type="term" value="F:DNA binding"/>
    <property type="evidence" value="ECO:0007669"/>
    <property type="project" value="UniProtKB-KW"/>
</dbReference>
<dbReference type="PROSITE" id="PS50943">
    <property type="entry name" value="HTH_CROC1"/>
    <property type="match status" value="1"/>
</dbReference>
<proteinExistence type="predicted"/>
<dbReference type="EMBL" id="QRCT01000011">
    <property type="protein sequence ID" value="RDU24765.1"/>
    <property type="molecule type" value="Genomic_DNA"/>
</dbReference>
<dbReference type="Proteomes" id="UP000255036">
    <property type="component" value="Unassembled WGS sequence"/>
</dbReference>
<dbReference type="Pfam" id="PF01381">
    <property type="entry name" value="HTH_3"/>
    <property type="match status" value="1"/>
</dbReference>
<keyword evidence="4" id="KW-1185">Reference proteome</keyword>
<dbReference type="InterPro" id="IPR001387">
    <property type="entry name" value="Cro/C1-type_HTH"/>
</dbReference>
<dbReference type="InterPro" id="IPR010982">
    <property type="entry name" value="Lambda_DNA-bd_dom_sf"/>
</dbReference>
<name>A0A371AYU1_9FIRM</name>
<protein>
    <submittedName>
        <fullName evidence="3">XRE family transcriptional regulator</fullName>
    </submittedName>
</protein>
<dbReference type="CDD" id="cd00093">
    <property type="entry name" value="HTH_XRE"/>
    <property type="match status" value="1"/>
</dbReference>
<accession>A0A371AYU1</accession>
<sequence>MKEFRDRLIELRGIHGITKAELAEKMNWSKSKVTRYENGEVMPNSEAMIELATKFNVSLDWLAGLEVCEYNKYDAIIRECNKLGITPEKLQKLIEIVKE</sequence>
<evidence type="ECO:0000256" key="1">
    <source>
        <dbReference type="ARBA" id="ARBA00023125"/>
    </source>
</evidence>
<reference evidence="3 4" key="1">
    <citation type="submission" date="2018-07" db="EMBL/GenBank/DDBJ databases">
        <title>Anaerosacharophilus polymeroproducens gen. nov. sp. nov., an anaerobic bacterium isolated from salt field.</title>
        <authorList>
            <person name="Kim W."/>
            <person name="Yang S.-H."/>
            <person name="Oh J."/>
            <person name="Lee J.-H."/>
            <person name="Kwon K.K."/>
        </authorList>
    </citation>
    <scope>NUCLEOTIDE SEQUENCE [LARGE SCALE GENOMIC DNA]</scope>
    <source>
        <strain evidence="3 4">MCWD5</strain>
    </source>
</reference>
<dbReference type="Gene3D" id="1.10.260.40">
    <property type="entry name" value="lambda repressor-like DNA-binding domains"/>
    <property type="match status" value="1"/>
</dbReference>
<gene>
    <name evidence="3" type="ORF">DWV06_02620</name>
</gene>
<evidence type="ECO:0000313" key="3">
    <source>
        <dbReference type="EMBL" id="RDU24765.1"/>
    </source>
</evidence>
<keyword evidence="1" id="KW-0238">DNA-binding</keyword>
<comment type="caution">
    <text evidence="3">The sequence shown here is derived from an EMBL/GenBank/DDBJ whole genome shotgun (WGS) entry which is preliminary data.</text>
</comment>
<dbReference type="PANTHER" id="PTHR46558:SF11">
    <property type="entry name" value="HTH-TYPE TRANSCRIPTIONAL REGULATOR XRE"/>
    <property type="match status" value="1"/>
</dbReference>
<evidence type="ECO:0000313" key="4">
    <source>
        <dbReference type="Proteomes" id="UP000255036"/>
    </source>
</evidence>
<dbReference type="OrthoDB" id="9815852at2"/>
<dbReference type="SUPFAM" id="SSF47413">
    <property type="entry name" value="lambda repressor-like DNA-binding domains"/>
    <property type="match status" value="1"/>
</dbReference>
<dbReference type="SMART" id="SM00530">
    <property type="entry name" value="HTH_XRE"/>
    <property type="match status" value="1"/>
</dbReference>
<dbReference type="PANTHER" id="PTHR46558">
    <property type="entry name" value="TRACRIPTIONAL REGULATORY PROTEIN-RELATED-RELATED"/>
    <property type="match status" value="1"/>
</dbReference>
<feature type="domain" description="HTH cro/C1-type" evidence="2">
    <location>
        <begin position="8"/>
        <end position="62"/>
    </location>
</feature>
<organism evidence="3 4">
    <name type="scientific">Anaerosacchariphilus polymeriproducens</name>
    <dbReference type="NCBI Taxonomy" id="1812858"/>
    <lineage>
        <taxon>Bacteria</taxon>
        <taxon>Bacillati</taxon>
        <taxon>Bacillota</taxon>
        <taxon>Clostridia</taxon>
        <taxon>Lachnospirales</taxon>
        <taxon>Lachnospiraceae</taxon>
        <taxon>Anaerosacchariphilus</taxon>
    </lineage>
</organism>